<dbReference type="InterPro" id="IPR017039">
    <property type="entry name" value="Virul_fac_BrkB"/>
</dbReference>
<evidence type="ECO:0000256" key="4">
    <source>
        <dbReference type="ARBA" id="ARBA00022989"/>
    </source>
</evidence>
<evidence type="ECO:0000256" key="5">
    <source>
        <dbReference type="ARBA" id="ARBA00023136"/>
    </source>
</evidence>
<accession>A0ABS8CJP0</accession>
<dbReference type="NCBIfam" id="TIGR00765">
    <property type="entry name" value="yihY_not_rbn"/>
    <property type="match status" value="1"/>
</dbReference>
<keyword evidence="5 6" id="KW-0472">Membrane</keyword>
<comment type="subcellular location">
    <subcellularLocation>
        <location evidence="1">Cell membrane</location>
        <topology evidence="1">Multi-pass membrane protein</topology>
    </subcellularLocation>
</comment>
<protein>
    <submittedName>
        <fullName evidence="7">YihY/virulence factor BrkB family protein</fullName>
    </submittedName>
</protein>
<feature type="transmembrane region" description="Helical" evidence="6">
    <location>
        <begin position="86"/>
        <end position="107"/>
    </location>
</feature>
<dbReference type="PIRSF" id="PIRSF035875">
    <property type="entry name" value="RNase_BN"/>
    <property type="match status" value="1"/>
</dbReference>
<name>A0ABS8CJP0_9RHOB</name>
<dbReference type="Proteomes" id="UP001198571">
    <property type="component" value="Unassembled WGS sequence"/>
</dbReference>
<dbReference type="RefSeq" id="WP_226934522.1">
    <property type="nucleotide sequence ID" value="NZ_JACDXX010000004.1"/>
</dbReference>
<sequence length="291" mass="31673">MTGGVLRRIQSFLWAVLERVSDGHFGLVAAGVAFYAMFAVFPSLAAVVAIWGMMADPVVIAGYLAIGERFLPPDASILVHDQVMGLVSAPAATLGWATVLSLLVALYSTRNAVAALISGLDVVHRATPRGFLRGLAREVTLTLALIAALIAALATVVIVPVLLAPLALETWAPWLIRVLPWLAMFFAVLVCLSILFRYGPNVPKGERSAWFSFGVIFAALAWAGVSMGFSLYLENFNSYNRIYGSIGAAIILMMWLYLSVWAILAGGAINAELDQRRRILRQMGRERHRMR</sequence>
<evidence type="ECO:0000313" key="7">
    <source>
        <dbReference type="EMBL" id="MCB5409617.1"/>
    </source>
</evidence>
<feature type="transmembrane region" description="Helical" evidence="6">
    <location>
        <begin position="48"/>
        <end position="66"/>
    </location>
</feature>
<evidence type="ECO:0000256" key="3">
    <source>
        <dbReference type="ARBA" id="ARBA00022692"/>
    </source>
</evidence>
<keyword evidence="4 6" id="KW-1133">Transmembrane helix</keyword>
<organism evidence="7 8">
    <name type="scientific">Pseudogemmobacter faecipullorum</name>
    <dbReference type="NCBI Taxonomy" id="2755041"/>
    <lineage>
        <taxon>Bacteria</taxon>
        <taxon>Pseudomonadati</taxon>
        <taxon>Pseudomonadota</taxon>
        <taxon>Alphaproteobacteria</taxon>
        <taxon>Rhodobacterales</taxon>
        <taxon>Paracoccaceae</taxon>
        <taxon>Pseudogemmobacter</taxon>
    </lineage>
</organism>
<feature type="transmembrane region" description="Helical" evidence="6">
    <location>
        <begin position="139"/>
        <end position="168"/>
    </location>
</feature>
<keyword evidence="3 6" id="KW-0812">Transmembrane</keyword>
<evidence type="ECO:0000256" key="2">
    <source>
        <dbReference type="ARBA" id="ARBA00022475"/>
    </source>
</evidence>
<dbReference type="EMBL" id="JACDXX010000004">
    <property type="protein sequence ID" value="MCB5409617.1"/>
    <property type="molecule type" value="Genomic_DNA"/>
</dbReference>
<keyword evidence="8" id="KW-1185">Reference proteome</keyword>
<dbReference type="PANTHER" id="PTHR30213:SF0">
    <property type="entry name" value="UPF0761 MEMBRANE PROTEIN YIHY"/>
    <property type="match status" value="1"/>
</dbReference>
<feature type="transmembrane region" description="Helical" evidence="6">
    <location>
        <begin position="208"/>
        <end position="233"/>
    </location>
</feature>
<feature type="transmembrane region" description="Helical" evidence="6">
    <location>
        <begin position="23"/>
        <end position="41"/>
    </location>
</feature>
<reference evidence="7 8" key="1">
    <citation type="submission" date="2020-07" db="EMBL/GenBank/DDBJ databases">
        <title>Pseudogemmobacter sp. nov., isolated from poultry manure in Taiwan.</title>
        <authorList>
            <person name="Lin S.-Y."/>
            <person name="Tang Y.-S."/>
            <person name="Young C.-C."/>
        </authorList>
    </citation>
    <scope>NUCLEOTIDE SEQUENCE [LARGE SCALE GENOMIC DNA]</scope>
    <source>
        <strain evidence="7 8">CC-YST710</strain>
    </source>
</reference>
<feature type="transmembrane region" description="Helical" evidence="6">
    <location>
        <begin position="245"/>
        <end position="271"/>
    </location>
</feature>
<proteinExistence type="predicted"/>
<gene>
    <name evidence="7" type="ORF">H0485_06320</name>
</gene>
<evidence type="ECO:0000256" key="6">
    <source>
        <dbReference type="SAM" id="Phobius"/>
    </source>
</evidence>
<evidence type="ECO:0000256" key="1">
    <source>
        <dbReference type="ARBA" id="ARBA00004651"/>
    </source>
</evidence>
<feature type="transmembrane region" description="Helical" evidence="6">
    <location>
        <begin position="174"/>
        <end position="196"/>
    </location>
</feature>
<dbReference type="Pfam" id="PF03631">
    <property type="entry name" value="Virul_fac_BrkB"/>
    <property type="match status" value="1"/>
</dbReference>
<dbReference type="PANTHER" id="PTHR30213">
    <property type="entry name" value="INNER MEMBRANE PROTEIN YHJD"/>
    <property type="match status" value="1"/>
</dbReference>
<evidence type="ECO:0000313" key="8">
    <source>
        <dbReference type="Proteomes" id="UP001198571"/>
    </source>
</evidence>
<keyword evidence="2" id="KW-1003">Cell membrane</keyword>
<comment type="caution">
    <text evidence="7">The sequence shown here is derived from an EMBL/GenBank/DDBJ whole genome shotgun (WGS) entry which is preliminary data.</text>
</comment>